<evidence type="ECO:0000313" key="2">
    <source>
        <dbReference type="Proteomes" id="UP000192917"/>
    </source>
</evidence>
<name>A0A1Y6BLQ1_9PROT</name>
<dbReference type="Proteomes" id="UP000192917">
    <property type="component" value="Unassembled WGS sequence"/>
</dbReference>
<reference evidence="1 2" key="1">
    <citation type="submission" date="2017-04" db="EMBL/GenBank/DDBJ databases">
        <authorList>
            <person name="Afonso C.L."/>
            <person name="Miller P.J."/>
            <person name="Scott M.A."/>
            <person name="Spackman E."/>
            <person name="Goraichik I."/>
            <person name="Dimitrov K.M."/>
            <person name="Suarez D.L."/>
            <person name="Swayne D.E."/>
        </authorList>
    </citation>
    <scope>NUCLEOTIDE SEQUENCE [LARGE SCALE GENOMIC DNA]</scope>
    <source>
        <strain evidence="1 2">USBA 355</strain>
    </source>
</reference>
<dbReference type="STRING" id="560819.SAMN05428998_106113"/>
<proteinExistence type="predicted"/>
<dbReference type="RefSeq" id="WP_085122588.1">
    <property type="nucleotide sequence ID" value="NZ_FWZX01000006.1"/>
</dbReference>
<gene>
    <name evidence="1" type="ORF">SAMN05428998_106113</name>
</gene>
<accession>A0A1Y6BLQ1</accession>
<sequence>MAQAATGQLHRFGDWLRALLLLGVLLALGGCAVQLAPPYDPQIEQRLVALDTETQAFFERMELGDARQRTYAANKDFYVELLAGLQTVRVLALTRPQPQGWLAGLGGVAARTVEQLNKAADEREAKAKDDKTLANISADILKAMIQSVRIMQSDQQAAPFEDGDIKTYRTLLGQQFTSLLRYERYLKGG</sequence>
<protein>
    <submittedName>
        <fullName evidence="1">Uncharacterized protein</fullName>
    </submittedName>
</protein>
<dbReference type="AlphaFoldDB" id="A0A1Y6BLQ1"/>
<evidence type="ECO:0000313" key="1">
    <source>
        <dbReference type="EMBL" id="SMF17634.1"/>
    </source>
</evidence>
<dbReference type="EMBL" id="FWZX01000006">
    <property type="protein sequence ID" value="SMF17634.1"/>
    <property type="molecule type" value="Genomic_DNA"/>
</dbReference>
<organism evidence="1 2">
    <name type="scientific">Tistlia consotensis USBA 355</name>
    <dbReference type="NCBI Taxonomy" id="560819"/>
    <lineage>
        <taxon>Bacteria</taxon>
        <taxon>Pseudomonadati</taxon>
        <taxon>Pseudomonadota</taxon>
        <taxon>Alphaproteobacteria</taxon>
        <taxon>Rhodospirillales</taxon>
        <taxon>Rhodovibrionaceae</taxon>
        <taxon>Tistlia</taxon>
    </lineage>
</organism>
<keyword evidence="2" id="KW-1185">Reference proteome</keyword>